<dbReference type="SUPFAM" id="SSF161098">
    <property type="entry name" value="MetI-like"/>
    <property type="match status" value="1"/>
</dbReference>
<dbReference type="GO" id="GO:0043190">
    <property type="term" value="C:ATP-binding cassette (ABC) transporter complex"/>
    <property type="evidence" value="ECO:0007669"/>
    <property type="project" value="InterPro"/>
</dbReference>
<keyword evidence="3 8" id="KW-0813">Transport</keyword>
<organism evidence="10 11">
    <name type="scientific">Salipiger pallidus</name>
    <dbReference type="NCBI Taxonomy" id="1775170"/>
    <lineage>
        <taxon>Bacteria</taxon>
        <taxon>Pseudomonadati</taxon>
        <taxon>Pseudomonadota</taxon>
        <taxon>Alphaproteobacteria</taxon>
        <taxon>Rhodobacterales</taxon>
        <taxon>Roseobacteraceae</taxon>
        <taxon>Salipiger</taxon>
    </lineage>
</organism>
<evidence type="ECO:0000259" key="9">
    <source>
        <dbReference type="PROSITE" id="PS50928"/>
    </source>
</evidence>
<keyword evidence="7 8" id="KW-0472">Membrane</keyword>
<dbReference type="AlphaFoldDB" id="A0A8J3EI59"/>
<accession>A0A8J3EI59</accession>
<keyword evidence="4" id="KW-1003">Cell membrane</keyword>
<dbReference type="NCBIfam" id="TIGR01726">
    <property type="entry name" value="HEQRo_perm_3TM"/>
    <property type="match status" value="1"/>
</dbReference>
<feature type="transmembrane region" description="Helical" evidence="8">
    <location>
        <begin position="94"/>
        <end position="116"/>
    </location>
</feature>
<dbReference type="PROSITE" id="PS50928">
    <property type="entry name" value="ABC_TM1"/>
    <property type="match status" value="1"/>
</dbReference>
<evidence type="ECO:0000256" key="1">
    <source>
        <dbReference type="ARBA" id="ARBA00004429"/>
    </source>
</evidence>
<reference evidence="10" key="2">
    <citation type="submission" date="2020-09" db="EMBL/GenBank/DDBJ databases">
        <authorList>
            <person name="Sun Q."/>
            <person name="Zhou Y."/>
        </authorList>
    </citation>
    <scope>NUCLEOTIDE SEQUENCE</scope>
    <source>
        <strain evidence="10">CGMCC 1.15762</strain>
    </source>
</reference>
<keyword evidence="5 8" id="KW-0812">Transmembrane</keyword>
<feature type="transmembrane region" description="Helical" evidence="8">
    <location>
        <begin position="123"/>
        <end position="146"/>
    </location>
</feature>
<dbReference type="Gene3D" id="1.10.3720.10">
    <property type="entry name" value="MetI-like"/>
    <property type="match status" value="1"/>
</dbReference>
<dbReference type="CDD" id="cd06261">
    <property type="entry name" value="TM_PBP2"/>
    <property type="match status" value="1"/>
</dbReference>
<dbReference type="Proteomes" id="UP000617145">
    <property type="component" value="Unassembled WGS sequence"/>
</dbReference>
<evidence type="ECO:0000256" key="5">
    <source>
        <dbReference type="ARBA" id="ARBA00022692"/>
    </source>
</evidence>
<feature type="transmembrane region" description="Helical" evidence="8">
    <location>
        <begin position="199"/>
        <end position="220"/>
    </location>
</feature>
<dbReference type="PANTHER" id="PTHR30614:SF41">
    <property type="entry name" value="INNER MEMBRANE AMINO-ACID ABC TRANSPORTER PERMEASE PROTEIN YHDY"/>
    <property type="match status" value="1"/>
</dbReference>
<evidence type="ECO:0000256" key="3">
    <source>
        <dbReference type="ARBA" id="ARBA00022448"/>
    </source>
</evidence>
<gene>
    <name evidence="10" type="ORF">GCM10011415_37360</name>
</gene>
<reference evidence="10" key="1">
    <citation type="journal article" date="2014" name="Int. J. Syst. Evol. Microbiol.">
        <title>Complete genome sequence of Corynebacterium casei LMG S-19264T (=DSM 44701T), isolated from a smear-ripened cheese.</title>
        <authorList>
            <consortium name="US DOE Joint Genome Institute (JGI-PGF)"/>
            <person name="Walter F."/>
            <person name="Albersmeier A."/>
            <person name="Kalinowski J."/>
            <person name="Ruckert C."/>
        </authorList>
    </citation>
    <scope>NUCLEOTIDE SEQUENCE</scope>
    <source>
        <strain evidence="10">CGMCC 1.15762</strain>
    </source>
</reference>
<comment type="caution">
    <text evidence="10">The sequence shown here is derived from an EMBL/GenBank/DDBJ whole genome shotgun (WGS) entry which is preliminary data.</text>
</comment>
<dbReference type="Pfam" id="PF00528">
    <property type="entry name" value="BPD_transp_1"/>
    <property type="match status" value="1"/>
</dbReference>
<dbReference type="InterPro" id="IPR000515">
    <property type="entry name" value="MetI-like"/>
</dbReference>
<evidence type="ECO:0000256" key="8">
    <source>
        <dbReference type="RuleBase" id="RU363032"/>
    </source>
</evidence>
<dbReference type="PANTHER" id="PTHR30614">
    <property type="entry name" value="MEMBRANE COMPONENT OF AMINO ACID ABC TRANSPORTER"/>
    <property type="match status" value="1"/>
</dbReference>
<evidence type="ECO:0000256" key="2">
    <source>
        <dbReference type="ARBA" id="ARBA00010072"/>
    </source>
</evidence>
<evidence type="ECO:0000256" key="4">
    <source>
        <dbReference type="ARBA" id="ARBA00022475"/>
    </source>
</evidence>
<dbReference type="InterPro" id="IPR035906">
    <property type="entry name" value="MetI-like_sf"/>
</dbReference>
<dbReference type="EMBL" id="BMJV01000009">
    <property type="protein sequence ID" value="GGG83878.1"/>
    <property type="molecule type" value="Genomic_DNA"/>
</dbReference>
<proteinExistence type="inferred from homology"/>
<keyword evidence="11" id="KW-1185">Reference proteome</keyword>
<dbReference type="GO" id="GO:0022857">
    <property type="term" value="F:transmembrane transporter activity"/>
    <property type="evidence" value="ECO:0007669"/>
    <property type="project" value="InterPro"/>
</dbReference>
<evidence type="ECO:0000256" key="7">
    <source>
        <dbReference type="ARBA" id="ARBA00023136"/>
    </source>
</evidence>
<evidence type="ECO:0000313" key="10">
    <source>
        <dbReference type="EMBL" id="GGG83878.1"/>
    </source>
</evidence>
<comment type="similarity">
    <text evidence="2">Belongs to the binding-protein-dependent transport system permease family. HisMQ subfamily.</text>
</comment>
<feature type="transmembrane region" description="Helical" evidence="8">
    <location>
        <begin position="158"/>
        <end position="178"/>
    </location>
</feature>
<feature type="domain" description="ABC transmembrane type-1" evidence="9">
    <location>
        <begin position="154"/>
        <end position="343"/>
    </location>
</feature>
<name>A0A8J3EI59_9RHOB</name>
<dbReference type="GO" id="GO:0006865">
    <property type="term" value="P:amino acid transport"/>
    <property type="evidence" value="ECO:0007669"/>
    <property type="project" value="TreeGrafter"/>
</dbReference>
<dbReference type="RefSeq" id="WP_188791803.1">
    <property type="nucleotide sequence ID" value="NZ_BMJV01000009.1"/>
</dbReference>
<feature type="transmembrane region" description="Helical" evidence="8">
    <location>
        <begin position="322"/>
        <end position="344"/>
    </location>
</feature>
<feature type="transmembrane region" description="Helical" evidence="8">
    <location>
        <begin position="28"/>
        <end position="48"/>
    </location>
</feature>
<dbReference type="InterPro" id="IPR010065">
    <property type="entry name" value="AA_ABC_transptr_permease_3TM"/>
</dbReference>
<comment type="subcellular location">
    <subcellularLocation>
        <location evidence="1">Cell inner membrane</location>
        <topology evidence="1">Multi-pass membrane protein</topology>
    </subcellularLocation>
    <subcellularLocation>
        <location evidence="8">Cell membrane</location>
        <topology evidence="8">Multi-pass membrane protein</topology>
    </subcellularLocation>
</comment>
<evidence type="ECO:0000313" key="11">
    <source>
        <dbReference type="Proteomes" id="UP000617145"/>
    </source>
</evidence>
<protein>
    <submittedName>
        <fullName evidence="10">ABC transporter permease</fullName>
    </submittedName>
</protein>
<evidence type="ECO:0000256" key="6">
    <source>
        <dbReference type="ARBA" id="ARBA00022989"/>
    </source>
</evidence>
<keyword evidence="6 8" id="KW-1133">Transmembrane helix</keyword>
<dbReference type="InterPro" id="IPR043429">
    <property type="entry name" value="ArtM/GltK/GlnP/TcyL/YhdX-like"/>
</dbReference>
<sequence>MQELVPHTTAIRPSPFSSLRARYFSTPLNGAVTLVCATVALWLLWSAFDWAVLHAVFGTGQREACLAAEGACWSVVSSRWRIVLFGLYPFEEQWRSGLACLVMGAVIALSCAPWFWNARRLPLLWVTGFATFYLLMRGGFFGLPVVTEQNWGGLSLTLFIFAAVCILGMPLAICFALLRRSKLPWIARTMALVIDTIRSLPLLSIMFTFAIVLPFVLPGWLTGDKLYRVIVGYALFFACYQAEIIRGGIQALPAGQEEAAMALGLGYWHRVGYIVLPQAFKNALPPTINQVVITFKETSLVTIIGFFDVMASGRAASGTAEWNFAVIEIYVFVALIFFVFVFSLSRYGAYLERRLDVGRR</sequence>